<comment type="caution">
    <text evidence="1">The sequence shown here is derived from an EMBL/GenBank/DDBJ whole genome shotgun (WGS) entry which is preliminary data.</text>
</comment>
<dbReference type="Proteomes" id="UP001054837">
    <property type="component" value="Unassembled WGS sequence"/>
</dbReference>
<dbReference type="AlphaFoldDB" id="A0AAV4W4G5"/>
<gene>
    <name evidence="1" type="ORF">CDAR_300101</name>
</gene>
<evidence type="ECO:0000313" key="1">
    <source>
        <dbReference type="EMBL" id="GIY77143.1"/>
    </source>
</evidence>
<evidence type="ECO:0000313" key="2">
    <source>
        <dbReference type="Proteomes" id="UP001054837"/>
    </source>
</evidence>
<organism evidence="1 2">
    <name type="scientific">Caerostris darwini</name>
    <dbReference type="NCBI Taxonomy" id="1538125"/>
    <lineage>
        <taxon>Eukaryota</taxon>
        <taxon>Metazoa</taxon>
        <taxon>Ecdysozoa</taxon>
        <taxon>Arthropoda</taxon>
        <taxon>Chelicerata</taxon>
        <taxon>Arachnida</taxon>
        <taxon>Araneae</taxon>
        <taxon>Araneomorphae</taxon>
        <taxon>Entelegynae</taxon>
        <taxon>Araneoidea</taxon>
        <taxon>Araneidae</taxon>
        <taxon>Caerostris</taxon>
    </lineage>
</organism>
<protein>
    <submittedName>
        <fullName evidence="1">Uncharacterized protein</fullName>
    </submittedName>
</protein>
<name>A0AAV4W4G5_9ARAC</name>
<sequence>MHFSNIRMTETDNFVCHSQSILKTIFSSSSFIKSFKNWNKFMDCWRRLNYFIHSISQHSSCHECVYKRSGRPGTPTLGRRRMDCCNESSPLLLVSRGPAVAIHSTFFLCGQSPMDTLSAAIFLAEIECLLRPNGRFLFVFSSLIHKCHG</sequence>
<dbReference type="EMBL" id="BPLQ01014081">
    <property type="protein sequence ID" value="GIY77143.1"/>
    <property type="molecule type" value="Genomic_DNA"/>
</dbReference>
<keyword evidence="2" id="KW-1185">Reference proteome</keyword>
<proteinExistence type="predicted"/>
<accession>A0AAV4W4G5</accession>
<reference evidence="1 2" key="1">
    <citation type="submission" date="2021-06" db="EMBL/GenBank/DDBJ databases">
        <title>Caerostris darwini draft genome.</title>
        <authorList>
            <person name="Kono N."/>
            <person name="Arakawa K."/>
        </authorList>
    </citation>
    <scope>NUCLEOTIDE SEQUENCE [LARGE SCALE GENOMIC DNA]</scope>
</reference>